<evidence type="ECO:0000313" key="1">
    <source>
        <dbReference type="EMBL" id="MFF4026226.1"/>
    </source>
</evidence>
<sequence length="339" mass="36320">MTHRNTRAETLCCASRSTVQGGVAGLHRRRDAVSAGVGDDEIRRRCAIGSWRRVRRGAYAEASQLAELDGVARHRLAVAALLPEMAADAVVSHQSAAVMLGAPMSPALLDRVHVTRNRRHGGRIKPNLKVHCAPVTVVAERHGLLVTSPARTVIDLARTLPFESAVVVGDALAREFGITAPALARELACARGRRGVDGARHVIGFLDPRSAGVDHSRIRVLLRLLGFPPASAGGVIHAEDGRVLGTADLYLGRTGVVLEVDGNRPSRARAHGGPSRRPPDAVLRRYGFQPVRTTWRGLSTGGTAERVHAALSRARAQRPRGYIRPAPLPAPTPLRLRAL</sequence>
<gene>
    <name evidence="1" type="ORF">ACFYY5_25580</name>
</gene>
<reference evidence="1 2" key="1">
    <citation type="submission" date="2024-10" db="EMBL/GenBank/DDBJ databases">
        <title>The Natural Products Discovery Center: Release of the First 8490 Sequenced Strains for Exploring Actinobacteria Biosynthetic Diversity.</title>
        <authorList>
            <person name="Kalkreuter E."/>
            <person name="Kautsar S.A."/>
            <person name="Yang D."/>
            <person name="Bader C.D."/>
            <person name="Teijaro C.N."/>
            <person name="Fluegel L."/>
            <person name="Davis C.M."/>
            <person name="Simpson J.R."/>
            <person name="Lauterbach L."/>
            <person name="Steele A.D."/>
            <person name="Gui C."/>
            <person name="Meng S."/>
            <person name="Li G."/>
            <person name="Viehrig K."/>
            <person name="Ye F."/>
            <person name="Su P."/>
            <person name="Kiefer A.F."/>
            <person name="Nichols A."/>
            <person name="Cepeda A.J."/>
            <person name="Yan W."/>
            <person name="Fan B."/>
            <person name="Jiang Y."/>
            <person name="Adhikari A."/>
            <person name="Zheng C.-J."/>
            <person name="Schuster L."/>
            <person name="Cowan T.M."/>
            <person name="Smanski M.J."/>
            <person name="Chevrette M.G."/>
            <person name="De Carvalho L.P.S."/>
            <person name="Shen B."/>
        </authorList>
    </citation>
    <scope>NUCLEOTIDE SEQUENCE [LARGE SCALE GENOMIC DNA]</scope>
    <source>
        <strain evidence="1 2">NPDC001867</strain>
    </source>
</reference>
<dbReference type="Proteomes" id="UP001602089">
    <property type="component" value="Unassembled WGS sequence"/>
</dbReference>
<evidence type="ECO:0000313" key="2">
    <source>
        <dbReference type="Proteomes" id="UP001602089"/>
    </source>
</evidence>
<evidence type="ECO:0008006" key="3">
    <source>
        <dbReference type="Google" id="ProtNLM"/>
    </source>
</evidence>
<protein>
    <recommendedName>
        <fullName evidence="3">Type IV toxin-antitoxin system AbiEi family antitoxin domain-containing protein</fullName>
    </recommendedName>
</protein>
<organism evidence="1 2">
    <name type="scientific">Nocardia elegans</name>
    <dbReference type="NCBI Taxonomy" id="300029"/>
    <lineage>
        <taxon>Bacteria</taxon>
        <taxon>Bacillati</taxon>
        <taxon>Actinomycetota</taxon>
        <taxon>Actinomycetes</taxon>
        <taxon>Mycobacteriales</taxon>
        <taxon>Nocardiaceae</taxon>
        <taxon>Nocardia</taxon>
    </lineage>
</organism>
<dbReference type="EMBL" id="JBIATK010000009">
    <property type="protein sequence ID" value="MFF4026226.1"/>
    <property type="molecule type" value="Genomic_DNA"/>
</dbReference>
<proteinExistence type="predicted"/>
<accession>A0ABW6TJB5</accession>
<name>A0ABW6TJB5_9NOCA</name>
<dbReference type="RefSeq" id="WP_228817827.1">
    <property type="nucleotide sequence ID" value="NZ_JADLPS010000010.1"/>
</dbReference>
<keyword evidence="2" id="KW-1185">Reference proteome</keyword>
<comment type="caution">
    <text evidence="1">The sequence shown here is derived from an EMBL/GenBank/DDBJ whole genome shotgun (WGS) entry which is preliminary data.</text>
</comment>